<organism evidence="1 2">
    <name type="scientific">Portunus trituberculatus</name>
    <name type="common">Swimming crab</name>
    <name type="synonym">Neptunus trituberculatus</name>
    <dbReference type="NCBI Taxonomy" id="210409"/>
    <lineage>
        <taxon>Eukaryota</taxon>
        <taxon>Metazoa</taxon>
        <taxon>Ecdysozoa</taxon>
        <taxon>Arthropoda</taxon>
        <taxon>Crustacea</taxon>
        <taxon>Multicrustacea</taxon>
        <taxon>Malacostraca</taxon>
        <taxon>Eumalacostraca</taxon>
        <taxon>Eucarida</taxon>
        <taxon>Decapoda</taxon>
        <taxon>Pleocyemata</taxon>
        <taxon>Brachyura</taxon>
        <taxon>Eubrachyura</taxon>
        <taxon>Portunoidea</taxon>
        <taxon>Portunidae</taxon>
        <taxon>Portuninae</taxon>
        <taxon>Portunus</taxon>
    </lineage>
</organism>
<protein>
    <submittedName>
        <fullName evidence="1">Uncharacterized protein</fullName>
    </submittedName>
</protein>
<proteinExistence type="predicted"/>
<reference evidence="1 2" key="1">
    <citation type="submission" date="2019-05" db="EMBL/GenBank/DDBJ databases">
        <title>Another draft genome of Portunus trituberculatus and its Hox gene families provides insights of decapod evolution.</title>
        <authorList>
            <person name="Jeong J.-H."/>
            <person name="Song I."/>
            <person name="Kim S."/>
            <person name="Choi T."/>
            <person name="Kim D."/>
            <person name="Ryu S."/>
            <person name="Kim W."/>
        </authorList>
    </citation>
    <scope>NUCLEOTIDE SEQUENCE [LARGE SCALE GENOMIC DNA]</scope>
    <source>
        <tissue evidence="1">Muscle</tissue>
    </source>
</reference>
<dbReference type="OrthoDB" id="10254455at2759"/>
<name>A0A5B7IU06_PORTR</name>
<accession>A0A5B7IU06</accession>
<dbReference type="EMBL" id="VSRR010067453">
    <property type="protein sequence ID" value="MPC85136.1"/>
    <property type="molecule type" value="Genomic_DNA"/>
</dbReference>
<sequence length="66" mass="7293">MISVSDVKFACVCRSEVSANQGQGKEADVDSLRPITIGDFKEALGKMKESRVYNRQAEALLKMDLD</sequence>
<gene>
    <name evidence="1" type="ORF">E2C01_079897</name>
</gene>
<comment type="caution">
    <text evidence="1">The sequence shown here is derived from an EMBL/GenBank/DDBJ whole genome shotgun (WGS) entry which is preliminary data.</text>
</comment>
<dbReference type="Proteomes" id="UP000324222">
    <property type="component" value="Unassembled WGS sequence"/>
</dbReference>
<evidence type="ECO:0000313" key="1">
    <source>
        <dbReference type="EMBL" id="MPC85136.1"/>
    </source>
</evidence>
<dbReference type="AlphaFoldDB" id="A0A5B7IU06"/>
<keyword evidence="2" id="KW-1185">Reference proteome</keyword>
<evidence type="ECO:0000313" key="2">
    <source>
        <dbReference type="Proteomes" id="UP000324222"/>
    </source>
</evidence>